<comment type="function">
    <text evidence="8">Forms an icosahedral capsid with a T=7 symmetry and a 50 nm diameter. The capsid is composed of 72 pentamers linked to each other by disulfide bonds and associated with L2 proteins. Binds to heparan sulfate proteoglycans on cell surface of basal layer keratinocytes to provide initial virion attachment. This binding mediates a conformational change in the virus capsid that facilitates efficient infection. The virion enters the host cell via endocytosis. During virus trafficking, L1 protein dissociates from the viral DNA and the genomic DNA is released to the host nucleus. The virion assembly takes place within the cell nucleus. Encapsulates the genomic DNA together with protein L2.</text>
</comment>
<dbReference type="Proteomes" id="UP000052092">
    <property type="component" value="Segment"/>
</dbReference>
<name>E7C0H6_9PAPI</name>
<dbReference type="GO" id="GO:0019062">
    <property type="term" value="P:virion attachment to host cell"/>
    <property type="evidence" value="ECO:0007669"/>
    <property type="project" value="UniProtKB-UniRule"/>
</dbReference>
<dbReference type="GO" id="GO:0039620">
    <property type="term" value="C:T=7 icosahedral viral capsid"/>
    <property type="evidence" value="ECO:0007669"/>
    <property type="project" value="UniProtKB-KW"/>
</dbReference>
<organism evidence="10 11">
    <name type="scientific">Equus caballus papillomavirus 3</name>
    <dbReference type="NCBI Taxonomy" id="940834"/>
    <lineage>
        <taxon>Viruses</taxon>
        <taxon>Monodnaviria</taxon>
        <taxon>Shotokuvirae</taxon>
        <taxon>Cossaviricota</taxon>
        <taxon>Papovaviricetes</taxon>
        <taxon>Zurhausenvirales</taxon>
        <taxon>Papillomaviridae</taxon>
        <taxon>Firstpapillomavirinae</taxon>
        <taxon>Dyorhopapillomavirus</taxon>
        <taxon>Dyorhopapillomavirus 1</taxon>
    </lineage>
</organism>
<dbReference type="InterPro" id="IPR002210">
    <property type="entry name" value="Capsid_L1_Papillomavir"/>
</dbReference>
<comment type="subunit">
    <text evidence="8">Self-assembles into homopentamers. The capsid has an icosahedral symmetry and consists of 72 capsomers, with each capsomer being a pentamer of L1. Interacts with the minor capsid protein L2; this interaction is necessary for viral genome encapsidation.</text>
</comment>
<evidence type="ECO:0000256" key="3">
    <source>
        <dbReference type="ARBA" id="ARBA00022581"/>
    </source>
</evidence>
<sequence length="498" mass="56871">MFIFQMSYWRSNTQKLFLPPTPSNRVPHTDEYVTRTDLFYYGCSERLLTVGHPYYQQPYDSPERKADVPKVSAYQYRVFRVDLPDPNRFAFPDPGFFDPDSERLVWAVVGLEVSRGQPLGVGLSGHVQYNKLDDVENQAIPRNVGDFDHNRVNLAHDNKQTQLLIVGCKPALGEYWDKAEPCKLDATKCPPIELKSQDILDGTMIDTGYGAMNFKTLVANKSDVPLDIVDSICMYPDYLQMSKETTGDRLFFCSAREQMYVRHFFSRDGVNKETIPDALLLKNGGLRQVSTSIYSGTPSGSLVSTETSIFNKPYWLQRAQGQNNGICWHEQLFVTVVDTTRGTNFTINVNTDGSSYDAKKINEFTRHVEEFELELMFQLCKVKLTAETLSHLNTMDPSILESWDIGLGQSTGGLESTYRYISSQATMCPPKVPSDTPVKPYAKGFWVVDLQQRLTLEIDQYPLGRRFLAHRRLLRTRRTVKRPSPSNKSKTPTKRRRK</sequence>
<evidence type="ECO:0000256" key="4">
    <source>
        <dbReference type="ARBA" id="ARBA00022804"/>
    </source>
</evidence>
<gene>
    <name evidence="8" type="primary">L1</name>
</gene>
<feature type="region of interest" description="Disordered" evidence="9">
    <location>
        <begin position="475"/>
        <end position="498"/>
    </location>
</feature>
<dbReference type="RefSeq" id="YP_006299864.1">
    <property type="nucleotide sequence ID" value="NC_017862.1"/>
</dbReference>
<dbReference type="InterPro" id="IPR036973">
    <property type="entry name" value="Capsid_L1_sf_Papillomavir"/>
</dbReference>
<evidence type="ECO:0000256" key="2">
    <source>
        <dbReference type="ARBA" id="ARBA00022561"/>
    </source>
</evidence>
<dbReference type="OrthoDB" id="5037at10239"/>
<comment type="similarity">
    <text evidence="8">Belongs to the papillomaviridae L1 protein family.</text>
</comment>
<dbReference type="Pfam" id="PF00500">
    <property type="entry name" value="Late_protein_L1"/>
    <property type="match status" value="1"/>
</dbReference>
<dbReference type="PRINTS" id="PR00865">
    <property type="entry name" value="HPVCAPSIDL1"/>
</dbReference>
<evidence type="ECO:0000256" key="5">
    <source>
        <dbReference type="ARBA" id="ARBA00022844"/>
    </source>
</evidence>
<protein>
    <recommendedName>
        <fullName evidence="8">Major capsid protein L1</fullName>
    </recommendedName>
</protein>
<keyword evidence="7 8" id="KW-1160">Virus entry into host cell</keyword>
<keyword evidence="3 8" id="KW-0945">Host-virus interaction</keyword>
<evidence type="ECO:0000256" key="1">
    <source>
        <dbReference type="ARBA" id="ARBA00004328"/>
    </source>
</evidence>
<keyword evidence="2 8" id="KW-0167">Capsid protein</keyword>
<proteinExistence type="inferred from homology"/>
<keyword evidence="11" id="KW-1185">Reference proteome</keyword>
<evidence type="ECO:0000313" key="10">
    <source>
        <dbReference type="EMBL" id="ADV03087.1"/>
    </source>
</evidence>
<dbReference type="EMBL" id="GU384895">
    <property type="protein sequence ID" value="ADV03087.1"/>
    <property type="molecule type" value="Genomic_DNA"/>
</dbReference>
<dbReference type="KEGG" id="vg:12730459"/>
<keyword evidence="5 8" id="KW-0946">Virion</keyword>
<keyword evidence="8" id="KW-1145">T=7 icosahedral capsid protein</keyword>
<dbReference type="GO" id="GO:0046718">
    <property type="term" value="P:symbiont entry into host cell"/>
    <property type="evidence" value="ECO:0007669"/>
    <property type="project" value="UniProtKB-UniRule"/>
</dbReference>
<evidence type="ECO:0000256" key="9">
    <source>
        <dbReference type="SAM" id="MobiDB-lite"/>
    </source>
</evidence>
<evidence type="ECO:0000256" key="7">
    <source>
        <dbReference type="ARBA" id="ARBA00023296"/>
    </source>
</evidence>
<evidence type="ECO:0000256" key="8">
    <source>
        <dbReference type="RuleBase" id="RU361248"/>
    </source>
</evidence>
<keyword evidence="4 8" id="KW-1161">Viral attachment to host cell</keyword>
<evidence type="ECO:0000256" key="6">
    <source>
        <dbReference type="ARBA" id="ARBA00022921"/>
    </source>
</evidence>
<reference evidence="10 11" key="1">
    <citation type="journal article" date="2011" name="Vet. Microbiol.">
        <title>Identification of two novel equine papillomavirus sequences suggests three genera in one cluster.</title>
        <authorList>
            <person name="Lange C.E."/>
            <person name="Tobler K."/>
            <person name="Ackermann M."/>
            <person name="Favrot C."/>
        </authorList>
    </citation>
    <scope>NUCLEOTIDE SEQUENCE [LARGE SCALE GENOMIC DNA]</scope>
    <source>
        <strain evidence="10">Haflinger</strain>
    </source>
</reference>
<keyword evidence="6 8" id="KW-0426">Late protein</keyword>
<dbReference type="Gene3D" id="2.60.175.20">
    <property type="entry name" value="Major capsid L1 (late) superfamily, Papillomavirus"/>
    <property type="match status" value="2"/>
</dbReference>
<dbReference type="SUPFAM" id="SSF88648">
    <property type="entry name" value="Group I dsDNA viruses"/>
    <property type="match status" value="1"/>
</dbReference>
<comment type="subcellular location">
    <subcellularLocation>
        <location evidence="1 8">Virion</location>
    </subcellularLocation>
</comment>
<accession>E7C0H6</accession>
<evidence type="ECO:0000313" key="11">
    <source>
        <dbReference type="Proteomes" id="UP000052092"/>
    </source>
</evidence>
<dbReference type="InterPro" id="IPR011222">
    <property type="entry name" value="dsDNA_vir_gr_I_capsid"/>
</dbReference>
<dbReference type="GO" id="GO:0005198">
    <property type="term" value="F:structural molecule activity"/>
    <property type="evidence" value="ECO:0007669"/>
    <property type="project" value="InterPro"/>
</dbReference>